<evidence type="ECO:0000256" key="5">
    <source>
        <dbReference type="SAM" id="SignalP"/>
    </source>
</evidence>
<evidence type="ECO:0000313" key="7">
    <source>
        <dbReference type="Proteomes" id="UP000823641"/>
    </source>
</evidence>
<keyword evidence="2 3" id="KW-0802">TPR repeat</keyword>
<dbReference type="Pfam" id="PF14559">
    <property type="entry name" value="TPR_19"/>
    <property type="match status" value="1"/>
</dbReference>
<protein>
    <submittedName>
        <fullName evidence="6">Tetratricopeptide repeat protein</fullName>
    </submittedName>
</protein>
<feature type="signal peptide" evidence="5">
    <location>
        <begin position="1"/>
        <end position="22"/>
    </location>
</feature>
<dbReference type="EMBL" id="JADIMG010000101">
    <property type="protein sequence ID" value="MBO8460859.1"/>
    <property type="molecule type" value="Genomic_DNA"/>
</dbReference>
<dbReference type="Pfam" id="PF13424">
    <property type="entry name" value="TPR_12"/>
    <property type="match status" value="1"/>
</dbReference>
<name>A0A9D9HV15_9BACT</name>
<dbReference type="PANTHER" id="PTHR45586">
    <property type="entry name" value="TPR REPEAT-CONTAINING PROTEIN PA4667"/>
    <property type="match status" value="1"/>
</dbReference>
<keyword evidence="4" id="KW-0175">Coiled coil</keyword>
<dbReference type="InterPro" id="IPR011990">
    <property type="entry name" value="TPR-like_helical_dom_sf"/>
</dbReference>
<feature type="repeat" description="TPR" evidence="3">
    <location>
        <begin position="208"/>
        <end position="241"/>
    </location>
</feature>
<dbReference type="InterPro" id="IPR019734">
    <property type="entry name" value="TPR_rpt"/>
</dbReference>
<feature type="coiled-coil region" evidence="4">
    <location>
        <begin position="283"/>
        <end position="310"/>
    </location>
</feature>
<dbReference type="PROSITE" id="PS50005">
    <property type="entry name" value="TPR"/>
    <property type="match status" value="4"/>
</dbReference>
<gene>
    <name evidence="6" type="ORF">IAA73_11105</name>
</gene>
<sequence length="575" mass="66802">MKIKPLFLLWIFAFLLPATVHSAKKEKQVLPALKQQNFDYYYYAAINSLNTGKLDNGMAYLLHCERLAPKNAAVHALLSSIYAATDSVNQAVAHAKAASENEPENWIYTNDYIALLAEVKSFDEAEKAVKRYIKTDPWNEEAWEIYALLLAQRGQYRKAIQSYNKVETLKGINETASIEKFKLYMACGKEKQALNEIDKLVNEYPTDYRYQVLRGQLYMGQGMPEKAFETYQTVLQKNPENPYVYLSLADYYNKKNEPEKAIEQIMTALNSKELDVNTKIQVYGQYINNISDLDKKKEELEHMLKSLVEQYPFEENVHLYYAMYLTRENRLSEAEEEWYTLLEINPKNANAWYELNKLYIHQENVEKMIALNRKAVEALPEDPFFRYQLGSALAIQKDYETAIDTFQNTLALCNEQQAPLKGTIYMYMGDLYLTLGEKEQSLASYEQALQYLPNDAGLLNNYAYTLATTGGDLKKAERMSQATINKDPENPIYLDTYAWVLYLQGYYSLSKIYIEQALKYTEKDDIPSEYWEHYGYILFKLDKPSEAIEAWKKAIASGSENQEIIFEIEQYEKNQ</sequence>
<dbReference type="PANTHER" id="PTHR45586:SF1">
    <property type="entry name" value="LIPOPOLYSACCHARIDE ASSEMBLY PROTEIN B"/>
    <property type="match status" value="1"/>
</dbReference>
<keyword evidence="1" id="KW-0677">Repeat</keyword>
<feature type="repeat" description="TPR" evidence="3">
    <location>
        <begin position="422"/>
        <end position="455"/>
    </location>
</feature>
<comment type="caution">
    <text evidence="6">The sequence shown here is derived from an EMBL/GenBank/DDBJ whole genome shotgun (WGS) entry which is preliminary data.</text>
</comment>
<evidence type="ECO:0000313" key="6">
    <source>
        <dbReference type="EMBL" id="MBO8460859.1"/>
    </source>
</evidence>
<dbReference type="InterPro" id="IPR051012">
    <property type="entry name" value="CellSynth/LPSAsmb/PSIAsmb"/>
</dbReference>
<keyword evidence="5" id="KW-0732">Signal</keyword>
<evidence type="ECO:0000256" key="2">
    <source>
        <dbReference type="ARBA" id="ARBA00022803"/>
    </source>
</evidence>
<feature type="chain" id="PRO_5038504430" evidence="5">
    <location>
        <begin position="23"/>
        <end position="575"/>
    </location>
</feature>
<feature type="repeat" description="TPR" evidence="3">
    <location>
        <begin position="528"/>
        <end position="561"/>
    </location>
</feature>
<proteinExistence type="predicted"/>
<organism evidence="6 7">
    <name type="scientific">Candidatus Gallipaludibacter merdavium</name>
    <dbReference type="NCBI Taxonomy" id="2840839"/>
    <lineage>
        <taxon>Bacteria</taxon>
        <taxon>Pseudomonadati</taxon>
        <taxon>Bacteroidota</taxon>
        <taxon>Bacteroidia</taxon>
        <taxon>Bacteroidales</taxon>
        <taxon>Candidatus Gallipaludibacter</taxon>
    </lineage>
</organism>
<dbReference type="Proteomes" id="UP000823641">
    <property type="component" value="Unassembled WGS sequence"/>
</dbReference>
<evidence type="ECO:0000256" key="3">
    <source>
        <dbReference type="PROSITE-ProRule" id="PRU00339"/>
    </source>
</evidence>
<dbReference type="SUPFAM" id="SSF48452">
    <property type="entry name" value="TPR-like"/>
    <property type="match status" value="2"/>
</dbReference>
<accession>A0A9D9HV15</accession>
<dbReference type="Pfam" id="PF13432">
    <property type="entry name" value="TPR_16"/>
    <property type="match status" value="1"/>
</dbReference>
<feature type="repeat" description="TPR" evidence="3">
    <location>
        <begin position="349"/>
        <end position="382"/>
    </location>
</feature>
<reference evidence="6" key="1">
    <citation type="submission" date="2020-10" db="EMBL/GenBank/DDBJ databases">
        <authorList>
            <person name="Gilroy R."/>
        </authorList>
    </citation>
    <scope>NUCLEOTIDE SEQUENCE</scope>
    <source>
        <strain evidence="6">G3-3990</strain>
    </source>
</reference>
<dbReference type="AlphaFoldDB" id="A0A9D9HV15"/>
<reference evidence="6" key="2">
    <citation type="journal article" date="2021" name="PeerJ">
        <title>Extensive microbial diversity within the chicken gut microbiome revealed by metagenomics and culture.</title>
        <authorList>
            <person name="Gilroy R."/>
            <person name="Ravi A."/>
            <person name="Getino M."/>
            <person name="Pursley I."/>
            <person name="Horton D.L."/>
            <person name="Alikhan N.F."/>
            <person name="Baker D."/>
            <person name="Gharbi K."/>
            <person name="Hall N."/>
            <person name="Watson M."/>
            <person name="Adriaenssens E.M."/>
            <person name="Foster-Nyarko E."/>
            <person name="Jarju S."/>
            <person name="Secka A."/>
            <person name="Antonio M."/>
            <person name="Oren A."/>
            <person name="Chaudhuri R.R."/>
            <person name="La Ragione R."/>
            <person name="Hildebrand F."/>
            <person name="Pallen M.J."/>
        </authorList>
    </citation>
    <scope>NUCLEOTIDE SEQUENCE</scope>
    <source>
        <strain evidence="6">G3-3990</strain>
    </source>
</reference>
<evidence type="ECO:0000256" key="1">
    <source>
        <dbReference type="ARBA" id="ARBA00022737"/>
    </source>
</evidence>
<evidence type="ECO:0000256" key="4">
    <source>
        <dbReference type="SAM" id="Coils"/>
    </source>
</evidence>
<dbReference type="Gene3D" id="1.25.40.10">
    <property type="entry name" value="Tetratricopeptide repeat domain"/>
    <property type="match status" value="4"/>
</dbReference>
<dbReference type="SMART" id="SM00028">
    <property type="entry name" value="TPR"/>
    <property type="match status" value="10"/>
</dbReference>